<keyword evidence="1" id="KW-1133">Transmembrane helix</keyword>
<evidence type="ECO:0000313" key="2">
    <source>
        <dbReference type="EMBL" id="CAG9332988.1"/>
    </source>
</evidence>
<proteinExistence type="predicted"/>
<accession>A0AAU9K379</accession>
<gene>
    <name evidence="2" type="ORF">BSTOLATCC_MIC57809</name>
</gene>
<organism evidence="2 3">
    <name type="scientific">Blepharisma stoltei</name>
    <dbReference type="NCBI Taxonomy" id="1481888"/>
    <lineage>
        <taxon>Eukaryota</taxon>
        <taxon>Sar</taxon>
        <taxon>Alveolata</taxon>
        <taxon>Ciliophora</taxon>
        <taxon>Postciliodesmatophora</taxon>
        <taxon>Heterotrichea</taxon>
        <taxon>Heterotrichida</taxon>
        <taxon>Blepharismidae</taxon>
        <taxon>Blepharisma</taxon>
    </lineage>
</organism>
<name>A0AAU9K379_9CILI</name>
<comment type="caution">
    <text evidence="2">The sequence shown here is derived from an EMBL/GenBank/DDBJ whole genome shotgun (WGS) entry which is preliminary data.</text>
</comment>
<dbReference type="PANTHER" id="PTHR31735">
    <property type="entry name" value="VACUOLAR MEMBRANE PROTEIN YPL162C"/>
    <property type="match status" value="1"/>
</dbReference>
<dbReference type="EMBL" id="CAJZBQ010000056">
    <property type="protein sequence ID" value="CAG9332988.1"/>
    <property type="molecule type" value="Genomic_DNA"/>
</dbReference>
<evidence type="ECO:0000256" key="1">
    <source>
        <dbReference type="SAM" id="Phobius"/>
    </source>
</evidence>
<feature type="transmembrane region" description="Helical" evidence="1">
    <location>
        <begin position="183"/>
        <end position="203"/>
    </location>
</feature>
<dbReference type="Pfam" id="PF12400">
    <property type="entry name" value="STIMATE"/>
    <property type="match status" value="1"/>
</dbReference>
<dbReference type="InterPro" id="IPR022127">
    <property type="entry name" value="STIMATE/YPL162C"/>
</dbReference>
<feature type="transmembrane region" description="Helical" evidence="1">
    <location>
        <begin position="19"/>
        <end position="37"/>
    </location>
</feature>
<keyword evidence="1" id="KW-0472">Membrane</keyword>
<sequence length="234" mass="26807">MSTEPIIPSTPKCELFGDFGWSMQALLGVISFSFLILKRYLDFERRIWTIWFMDTSKQALSSLLTHLFNLALAYEIGSTKLESNPCTWYFLSMLVDAIIGTMICFLLLHGIEEILSSNKTFSFKSGYYGEYPDWGTWAFQAIVWICIVLSMKILIVGVMVVFGKSIEYTGEILLAPLSDYPRLELLCIMIIFPILINGLVFWVTDGFLKMNEKDLVIHIPINKKPSKYYTNLSV</sequence>
<protein>
    <recommendedName>
        <fullName evidence="4">Store-operated calcium entry regulator STIMATE</fullName>
    </recommendedName>
</protein>
<keyword evidence="3" id="KW-1185">Reference proteome</keyword>
<dbReference type="AlphaFoldDB" id="A0AAU9K379"/>
<dbReference type="GO" id="GO:0016020">
    <property type="term" value="C:membrane"/>
    <property type="evidence" value="ECO:0007669"/>
    <property type="project" value="TreeGrafter"/>
</dbReference>
<evidence type="ECO:0000313" key="3">
    <source>
        <dbReference type="Proteomes" id="UP001162131"/>
    </source>
</evidence>
<reference evidence="2" key="1">
    <citation type="submission" date="2021-09" db="EMBL/GenBank/DDBJ databases">
        <authorList>
            <consortium name="AG Swart"/>
            <person name="Singh M."/>
            <person name="Singh A."/>
            <person name="Seah K."/>
            <person name="Emmerich C."/>
        </authorList>
    </citation>
    <scope>NUCLEOTIDE SEQUENCE</scope>
    <source>
        <strain evidence="2">ATCC30299</strain>
    </source>
</reference>
<keyword evidence="1" id="KW-0812">Transmembrane</keyword>
<dbReference type="Proteomes" id="UP001162131">
    <property type="component" value="Unassembled WGS sequence"/>
</dbReference>
<dbReference type="PANTHER" id="PTHR31735:SF1">
    <property type="entry name" value="VACUOLAR MEMBRANE PROTEIN YPL162C"/>
    <property type="match status" value="1"/>
</dbReference>
<feature type="transmembrane region" description="Helical" evidence="1">
    <location>
        <begin position="88"/>
        <end position="108"/>
    </location>
</feature>
<feature type="transmembrane region" description="Helical" evidence="1">
    <location>
        <begin position="141"/>
        <end position="163"/>
    </location>
</feature>
<evidence type="ECO:0008006" key="4">
    <source>
        <dbReference type="Google" id="ProtNLM"/>
    </source>
</evidence>